<name>A0A1G2E4F4_9BACT</name>
<sequence length="260" mass="27239">MVKYLRTIIIIFGLLLTRFFVDAAMQSGNYKIQSEDVNVGGSDSSASTNYKTQDSAGGIATGVATSANYNLRAGYRQMSTEFSLTISSPDDIDLGTIPGIAGGIATGSIAWTTITDNPAGYNFSVKASASPALTGQTLGDSFADYTEASAGVPDYEWAILDSVAEFGYSPEGSGVVQKFRDNGSVCATGSNNTADKCWYYFSTTDEAIASSVSPNQPSGTATTLKLKAQLYNEDGVPNNETGSLLGDTYRAVITATAVML</sequence>
<accession>A0A1G2E4F4</accession>
<dbReference type="AlphaFoldDB" id="A0A1G2E4F4"/>
<protein>
    <submittedName>
        <fullName evidence="1">Uncharacterized protein</fullName>
    </submittedName>
</protein>
<dbReference type="EMBL" id="MHLZ01000007">
    <property type="protein sequence ID" value="OGZ20240.1"/>
    <property type="molecule type" value="Genomic_DNA"/>
</dbReference>
<gene>
    <name evidence="1" type="ORF">A2626_03240</name>
</gene>
<evidence type="ECO:0000313" key="2">
    <source>
        <dbReference type="Proteomes" id="UP000177360"/>
    </source>
</evidence>
<dbReference type="Proteomes" id="UP000177360">
    <property type="component" value="Unassembled WGS sequence"/>
</dbReference>
<evidence type="ECO:0000313" key="1">
    <source>
        <dbReference type="EMBL" id="OGZ20240.1"/>
    </source>
</evidence>
<comment type="caution">
    <text evidence="1">The sequence shown here is derived from an EMBL/GenBank/DDBJ whole genome shotgun (WGS) entry which is preliminary data.</text>
</comment>
<reference evidence="1 2" key="1">
    <citation type="journal article" date="2016" name="Nat. Commun.">
        <title>Thousands of microbial genomes shed light on interconnected biogeochemical processes in an aquifer system.</title>
        <authorList>
            <person name="Anantharaman K."/>
            <person name="Brown C.T."/>
            <person name="Hug L.A."/>
            <person name="Sharon I."/>
            <person name="Castelle C.J."/>
            <person name="Probst A.J."/>
            <person name="Thomas B.C."/>
            <person name="Singh A."/>
            <person name="Wilkins M.J."/>
            <person name="Karaoz U."/>
            <person name="Brodie E.L."/>
            <person name="Williams K.H."/>
            <person name="Hubbard S.S."/>
            <person name="Banfield J.F."/>
        </authorList>
    </citation>
    <scope>NUCLEOTIDE SEQUENCE [LARGE SCALE GENOMIC DNA]</scope>
</reference>
<organism evidence="1 2">
    <name type="scientific">Candidatus Nealsonbacteria bacterium RIFCSPHIGHO2_01_FULL_38_55</name>
    <dbReference type="NCBI Taxonomy" id="1801664"/>
    <lineage>
        <taxon>Bacteria</taxon>
        <taxon>Candidatus Nealsoniibacteriota</taxon>
    </lineage>
</organism>
<proteinExistence type="predicted"/>